<dbReference type="EMBL" id="FMYW01000004">
    <property type="protein sequence ID" value="SDC27496.1"/>
    <property type="molecule type" value="Genomic_DNA"/>
</dbReference>
<feature type="chain" id="PRO_5039691230" evidence="1">
    <location>
        <begin position="41"/>
        <end position="282"/>
    </location>
</feature>
<dbReference type="PROSITE" id="PS51781">
    <property type="entry name" value="SH3B"/>
    <property type="match status" value="1"/>
</dbReference>
<protein>
    <submittedName>
        <fullName evidence="3">SH3 domain-containing protein</fullName>
    </submittedName>
</protein>
<evidence type="ECO:0000313" key="4">
    <source>
        <dbReference type="Proteomes" id="UP000198943"/>
    </source>
</evidence>
<dbReference type="AlphaFoldDB" id="A0A1G6KAZ6"/>
<organism evidence="3 4">
    <name type="scientific">Succiniclasticum ruminis</name>
    <dbReference type="NCBI Taxonomy" id="40841"/>
    <lineage>
        <taxon>Bacteria</taxon>
        <taxon>Bacillati</taxon>
        <taxon>Bacillota</taxon>
        <taxon>Negativicutes</taxon>
        <taxon>Acidaminococcales</taxon>
        <taxon>Acidaminococcaceae</taxon>
        <taxon>Succiniclasticum</taxon>
    </lineage>
</organism>
<keyword evidence="1" id="KW-0732">Signal</keyword>
<gene>
    <name evidence="3" type="ORF">SAMN04487864_104129</name>
</gene>
<dbReference type="SMART" id="SM00287">
    <property type="entry name" value="SH3b"/>
    <property type="match status" value="1"/>
</dbReference>
<feature type="domain" description="SH3b" evidence="2">
    <location>
        <begin position="208"/>
        <end position="275"/>
    </location>
</feature>
<evidence type="ECO:0000313" key="3">
    <source>
        <dbReference type="EMBL" id="SDC27496.1"/>
    </source>
</evidence>
<keyword evidence="4" id="KW-1185">Reference proteome</keyword>
<feature type="signal peptide" evidence="1">
    <location>
        <begin position="1"/>
        <end position="40"/>
    </location>
</feature>
<dbReference type="Gene3D" id="2.30.30.40">
    <property type="entry name" value="SH3 Domains"/>
    <property type="match status" value="1"/>
</dbReference>
<accession>A0A1G6KAZ6</accession>
<reference evidence="4" key="1">
    <citation type="submission" date="2016-10" db="EMBL/GenBank/DDBJ databases">
        <authorList>
            <person name="Varghese N."/>
            <person name="Submissions S."/>
        </authorList>
    </citation>
    <scope>NUCLEOTIDE SEQUENCE [LARGE SCALE GENOMIC DNA]</scope>
    <source>
        <strain evidence="4">DSM 11005</strain>
    </source>
</reference>
<evidence type="ECO:0000259" key="2">
    <source>
        <dbReference type="PROSITE" id="PS51781"/>
    </source>
</evidence>
<dbReference type="OrthoDB" id="9806267at2"/>
<dbReference type="InterPro" id="IPR003646">
    <property type="entry name" value="SH3-like_bac-type"/>
</dbReference>
<evidence type="ECO:0000256" key="1">
    <source>
        <dbReference type="SAM" id="SignalP"/>
    </source>
</evidence>
<proteinExistence type="predicted"/>
<dbReference type="Pfam" id="PF08239">
    <property type="entry name" value="SH3_3"/>
    <property type="match status" value="1"/>
</dbReference>
<name>A0A1G6KAZ6_9FIRM</name>
<sequence>MTQKNKTDRFHRLSAWAITICMTAVFAVFTLSSTAGAAHAQNAEAALQRFGVRGNVACSTYGNNPNGFMANVNGKVYILDLKNNRIASIENPDAVFKDLDKENSKKKGLFITQFLIHNDSYDKDHQFGEWRGSHHLIPMYILVDYDTNGNMIPADRLFSGEGAAPGHYHGNITEQKNIDLAVLFVKEVLPFVQKGGFVGKMTPEWPANAPGYITANEVNIRIGPGETYESLGVFFKDDYVTLLNKITAADGDSWYEVKYYNKQYGWIQGWVNGNYIREGKRF</sequence>
<dbReference type="RefSeq" id="WP_093729821.1">
    <property type="nucleotide sequence ID" value="NZ_FMYW01000004.1"/>
</dbReference>
<dbReference type="Proteomes" id="UP000198943">
    <property type="component" value="Unassembled WGS sequence"/>
</dbReference>